<comment type="catalytic activity">
    <reaction evidence="5">
        <text>a 3-demethylubiquinol + S-adenosyl-L-methionine = a ubiquinol + S-adenosyl-L-homocysteine + H(+)</text>
        <dbReference type="Rhea" id="RHEA:44380"/>
        <dbReference type="Rhea" id="RHEA-COMP:9566"/>
        <dbReference type="Rhea" id="RHEA-COMP:10914"/>
        <dbReference type="ChEBI" id="CHEBI:15378"/>
        <dbReference type="ChEBI" id="CHEBI:17976"/>
        <dbReference type="ChEBI" id="CHEBI:57856"/>
        <dbReference type="ChEBI" id="CHEBI:59789"/>
        <dbReference type="ChEBI" id="CHEBI:84422"/>
        <dbReference type="EC" id="2.1.1.64"/>
    </reaction>
</comment>
<dbReference type="InterPro" id="IPR010233">
    <property type="entry name" value="UbiG_MeTrfase"/>
</dbReference>
<dbReference type="Proteomes" id="UP001286313">
    <property type="component" value="Unassembled WGS sequence"/>
</dbReference>
<evidence type="ECO:0000313" key="8">
    <source>
        <dbReference type="Proteomes" id="UP001286313"/>
    </source>
</evidence>
<comment type="similarity">
    <text evidence="5">Belongs to the class I-like SAM-binding methyltransferase superfamily. UbiG/COQ3 family.</text>
</comment>
<feature type="compositionally biased region" description="Basic and acidic residues" evidence="6">
    <location>
        <begin position="73"/>
        <end position="83"/>
    </location>
</feature>
<keyword evidence="5" id="KW-0479">Metal-binding</keyword>
<dbReference type="GO" id="GO:0031314">
    <property type="term" value="C:extrinsic component of mitochondrial inner membrane"/>
    <property type="evidence" value="ECO:0007669"/>
    <property type="project" value="UniProtKB-UniRule"/>
</dbReference>
<keyword evidence="5" id="KW-0472">Membrane</keyword>
<dbReference type="HAMAP" id="MF_00472">
    <property type="entry name" value="UbiG"/>
    <property type="match status" value="1"/>
</dbReference>
<dbReference type="EC" id="2.1.1.114" evidence="5"/>
<comment type="function">
    <text evidence="5">O-methyltransferase required for two non-consecutive steps during ubiquinone biosynthesis. Catalyzes the 2 O-methylation of 3,4-dihydroxy-5-(all-trans-polyprenyl)benzoic acid into 4-hydroxy-3-methoxy-5-(all-trans-polyprenyl)benzoic acid. Also catalyzes the last step of ubiquinone biosynthesis by mediating methylation of 3-demethylubiquinone into ubiquinone. Also able to mediate the methylation of 3-demethylubiquinol into ubiquinol.</text>
</comment>
<organism evidence="7 8">
    <name type="scientific">Petrolisthes cinctipes</name>
    <name type="common">Flat porcelain crab</name>
    <dbReference type="NCBI Taxonomy" id="88211"/>
    <lineage>
        <taxon>Eukaryota</taxon>
        <taxon>Metazoa</taxon>
        <taxon>Ecdysozoa</taxon>
        <taxon>Arthropoda</taxon>
        <taxon>Crustacea</taxon>
        <taxon>Multicrustacea</taxon>
        <taxon>Malacostraca</taxon>
        <taxon>Eumalacostraca</taxon>
        <taxon>Eucarida</taxon>
        <taxon>Decapoda</taxon>
        <taxon>Pleocyemata</taxon>
        <taxon>Anomura</taxon>
        <taxon>Galatheoidea</taxon>
        <taxon>Porcellanidae</taxon>
        <taxon>Petrolisthes</taxon>
    </lineage>
</organism>
<keyword evidence="4 5" id="KW-0949">S-adenosyl-L-methionine</keyword>
<sequence>MCTMTILRRNLTGMLLGGVHRFWAPASHPQIYSAIILSKGAATYVTRVTPQGESSESTQSSSSSSDASFNEHSNSDKTERSTYDEEEVAKFRYMSDSWWDINGDCKPLHSLNRLRVSLMREGLVQCGTAKMEYVSGPQPLTGLRILDVGSGGGILCEPLARLGAKVVGLDAAEENVNVAQLHAEQDPRVQHNVQYVCGTVEEHAEVAKDQYDAVVASEVLEHVNHPDLFIQTCAQIIKPGGSIFLTTLNKTVGAWVGAVAIAEYALHLLPPGTHDWNKFVPRQELLFILEKSGFVTRMVHGMAYNPLSNQWCWIPNTAINYAVHAIKES</sequence>
<evidence type="ECO:0000313" key="7">
    <source>
        <dbReference type="EMBL" id="KAK3891190.1"/>
    </source>
</evidence>
<comment type="pathway">
    <text evidence="5">Cofactor biosynthesis; ubiquinone biosynthesis.</text>
</comment>
<dbReference type="GO" id="GO:0010420">
    <property type="term" value="F:polyprenyldihydroxybenzoate methyltransferase activity"/>
    <property type="evidence" value="ECO:0007669"/>
    <property type="project" value="UniProtKB-UniRule"/>
</dbReference>
<dbReference type="SUPFAM" id="SSF53335">
    <property type="entry name" value="S-adenosyl-L-methionine-dependent methyltransferases"/>
    <property type="match status" value="1"/>
</dbReference>
<feature type="binding site" evidence="5">
    <location>
        <position position="221"/>
    </location>
    <ligand>
        <name>Mg(2+)</name>
        <dbReference type="ChEBI" id="CHEBI:18420"/>
    </ligand>
</feature>
<dbReference type="Gene3D" id="3.40.50.150">
    <property type="entry name" value="Vaccinia Virus protein VP39"/>
    <property type="match status" value="1"/>
</dbReference>
<keyword evidence="2 5" id="KW-0808">Transferase</keyword>
<dbReference type="CDD" id="cd02440">
    <property type="entry name" value="AdoMet_MTases"/>
    <property type="match status" value="1"/>
</dbReference>
<feature type="binding site" evidence="5">
    <location>
        <position position="115"/>
    </location>
    <ligand>
        <name>S-adenosyl-L-methionine</name>
        <dbReference type="ChEBI" id="CHEBI:59789"/>
    </ligand>
</feature>
<feature type="binding site" evidence="5">
    <location>
        <position position="222"/>
    </location>
    <ligand>
        <name>Mg(2+)</name>
        <dbReference type="ChEBI" id="CHEBI:18420"/>
    </ligand>
</feature>
<evidence type="ECO:0000256" key="5">
    <source>
        <dbReference type="HAMAP-Rule" id="MF_03190"/>
    </source>
</evidence>
<dbReference type="NCBIfam" id="TIGR01983">
    <property type="entry name" value="UbiG"/>
    <property type="match status" value="1"/>
</dbReference>
<evidence type="ECO:0000256" key="1">
    <source>
        <dbReference type="ARBA" id="ARBA00022603"/>
    </source>
</evidence>
<dbReference type="GO" id="GO:0046872">
    <property type="term" value="F:metal ion binding"/>
    <property type="evidence" value="ECO:0007669"/>
    <property type="project" value="UniProtKB-KW"/>
</dbReference>
<dbReference type="GO" id="GO:0032259">
    <property type="term" value="P:methylation"/>
    <property type="evidence" value="ECO:0007669"/>
    <property type="project" value="UniProtKB-KW"/>
</dbReference>
<feature type="binding site" evidence="5">
    <location>
        <position position="217"/>
    </location>
    <ligand>
        <name>S-adenosyl-L-methionine</name>
        <dbReference type="ChEBI" id="CHEBI:59789"/>
    </ligand>
</feature>
<dbReference type="InterPro" id="IPR029063">
    <property type="entry name" value="SAM-dependent_MTases_sf"/>
</dbReference>
<comment type="subcellular location">
    <subcellularLocation>
        <location evidence="5">Mitochondrion inner membrane</location>
        <topology evidence="5">Peripheral membrane protein</topology>
        <orientation evidence="5">Matrix side</orientation>
    </subcellularLocation>
</comment>
<gene>
    <name evidence="7" type="ORF">Pcinc_004906</name>
</gene>
<keyword evidence="5" id="KW-0999">Mitochondrion inner membrane</keyword>
<name>A0AAE1L3A1_PETCI</name>
<keyword evidence="1 5" id="KW-0489">Methyltransferase</keyword>
<dbReference type="Pfam" id="PF13489">
    <property type="entry name" value="Methyltransf_23"/>
    <property type="match status" value="1"/>
</dbReference>
<dbReference type="EC" id="2.1.1.-" evidence="5"/>
<feature type="binding site" evidence="5">
    <location>
        <position position="149"/>
    </location>
    <ligand>
        <name>S-adenosyl-L-methionine</name>
        <dbReference type="ChEBI" id="CHEBI:59789"/>
    </ligand>
</feature>
<comment type="subunit">
    <text evidence="5">Component of a multi-subunit COQ enzyme complex.</text>
</comment>
<keyword evidence="5" id="KW-0460">Magnesium</keyword>
<protein>
    <recommendedName>
        <fullName evidence="5">Ubiquinone biosynthesis O-methyltransferase, mitochondrial</fullName>
    </recommendedName>
    <alternativeName>
        <fullName evidence="5">3-demethylubiquinol 3-O-methyltransferase</fullName>
        <ecNumber evidence="5">2.1.1.64</ecNumber>
    </alternativeName>
    <alternativeName>
        <fullName evidence="5">3-demethylubiquinone 3-O-methyltransferase</fullName>
        <ecNumber evidence="5">2.1.1.-</ecNumber>
    </alternativeName>
    <alternativeName>
        <fullName evidence="5">Polyprenyldihydroxybenzoate methyltransferase</fullName>
        <ecNumber evidence="5">2.1.1.114</ecNumber>
    </alternativeName>
</protein>
<accession>A0AAE1L3A1</accession>
<proteinExistence type="inferred from homology"/>
<feature type="binding site" evidence="5">
    <location>
        <position position="218"/>
    </location>
    <ligand>
        <name>Mg(2+)</name>
        <dbReference type="ChEBI" id="CHEBI:18420"/>
    </ligand>
</feature>
<keyword evidence="8" id="KW-1185">Reference proteome</keyword>
<evidence type="ECO:0000256" key="2">
    <source>
        <dbReference type="ARBA" id="ARBA00022679"/>
    </source>
</evidence>
<comment type="caution">
    <text evidence="7">The sequence shown here is derived from an EMBL/GenBank/DDBJ whole genome shotgun (WGS) entry which is preliminary data.</text>
</comment>
<dbReference type="AlphaFoldDB" id="A0AAE1L3A1"/>
<dbReference type="PANTHER" id="PTHR43464">
    <property type="entry name" value="METHYLTRANSFERASE"/>
    <property type="match status" value="1"/>
</dbReference>
<reference evidence="7" key="1">
    <citation type="submission" date="2023-10" db="EMBL/GenBank/DDBJ databases">
        <title>Genome assemblies of two species of porcelain crab, Petrolisthes cinctipes and Petrolisthes manimaculis (Anomura: Porcellanidae).</title>
        <authorList>
            <person name="Angst P."/>
        </authorList>
    </citation>
    <scope>NUCLEOTIDE SEQUENCE</scope>
    <source>
        <strain evidence="7">PB745_01</strain>
        <tissue evidence="7">Gill</tissue>
    </source>
</reference>
<dbReference type="EMBL" id="JAWQEG010000364">
    <property type="protein sequence ID" value="KAK3891190.1"/>
    <property type="molecule type" value="Genomic_DNA"/>
</dbReference>
<comment type="catalytic activity">
    <reaction evidence="5">
        <text>a 3-demethylubiquinone + S-adenosyl-L-methionine = a ubiquinone + S-adenosyl-L-homocysteine</text>
        <dbReference type="Rhea" id="RHEA:81215"/>
        <dbReference type="Rhea" id="RHEA-COMP:9565"/>
        <dbReference type="Rhea" id="RHEA-COMP:19654"/>
        <dbReference type="ChEBI" id="CHEBI:16389"/>
        <dbReference type="ChEBI" id="CHEBI:57856"/>
        <dbReference type="ChEBI" id="CHEBI:59789"/>
        <dbReference type="ChEBI" id="CHEBI:231825"/>
    </reaction>
</comment>
<dbReference type="PANTHER" id="PTHR43464:SF19">
    <property type="entry name" value="UBIQUINONE BIOSYNTHESIS O-METHYLTRANSFERASE, MITOCHONDRIAL"/>
    <property type="match status" value="1"/>
</dbReference>
<feature type="compositionally biased region" description="Low complexity" evidence="6">
    <location>
        <begin position="53"/>
        <end position="72"/>
    </location>
</feature>
<dbReference type="GO" id="GO:0061542">
    <property type="term" value="F:3-demethylubiquinol 3-O-methyltransferase activity"/>
    <property type="evidence" value="ECO:0007669"/>
    <property type="project" value="UniProtKB-UniRule"/>
</dbReference>
<comment type="cofactor">
    <cofactor evidence="5">
        <name>Mg(2+)</name>
        <dbReference type="ChEBI" id="CHEBI:18420"/>
    </cofactor>
</comment>
<evidence type="ECO:0000256" key="3">
    <source>
        <dbReference type="ARBA" id="ARBA00022688"/>
    </source>
</evidence>
<evidence type="ECO:0000256" key="4">
    <source>
        <dbReference type="ARBA" id="ARBA00022691"/>
    </source>
</evidence>
<keyword evidence="5" id="KW-0496">Mitochondrion</keyword>
<comment type="catalytic activity">
    <reaction evidence="5">
        <text>a 3,4-dihydroxy-5-(all-trans-polyprenyl)benzoate + S-adenosyl-L-methionine = a 4-hydroxy-3-methoxy-5-(all-trans-polyprenyl)benzoate + S-adenosyl-L-homocysteine + H(+)</text>
        <dbReference type="Rhea" id="RHEA:44452"/>
        <dbReference type="Rhea" id="RHEA-COMP:10930"/>
        <dbReference type="Rhea" id="RHEA-COMP:10931"/>
        <dbReference type="ChEBI" id="CHEBI:15378"/>
        <dbReference type="ChEBI" id="CHEBI:57856"/>
        <dbReference type="ChEBI" id="CHEBI:59789"/>
        <dbReference type="ChEBI" id="CHEBI:64694"/>
        <dbReference type="ChEBI" id="CHEBI:84443"/>
        <dbReference type="EC" id="2.1.1.114"/>
    </reaction>
</comment>
<evidence type="ECO:0000256" key="6">
    <source>
        <dbReference type="SAM" id="MobiDB-lite"/>
    </source>
</evidence>
<feature type="region of interest" description="Disordered" evidence="6">
    <location>
        <begin position="48"/>
        <end position="84"/>
    </location>
</feature>
<feature type="binding site" evidence="5">
    <location>
        <position position="170"/>
    </location>
    <ligand>
        <name>S-adenosyl-L-methionine</name>
        <dbReference type="ChEBI" id="CHEBI:59789"/>
    </ligand>
</feature>
<dbReference type="EC" id="2.1.1.64" evidence="5"/>
<keyword evidence="3 5" id="KW-0831">Ubiquinone biosynthesis</keyword>